<dbReference type="Proteomes" id="UP001226867">
    <property type="component" value="Unassembled WGS sequence"/>
</dbReference>
<dbReference type="Gene3D" id="1.10.10.10">
    <property type="entry name" value="Winged helix-like DNA-binding domain superfamily/Winged helix DNA-binding domain"/>
    <property type="match status" value="1"/>
</dbReference>
<dbReference type="Gene3D" id="3.40.190.290">
    <property type="match status" value="1"/>
</dbReference>
<keyword evidence="7" id="KW-1185">Reference proteome</keyword>
<dbReference type="InterPro" id="IPR058163">
    <property type="entry name" value="LysR-type_TF_proteobact-type"/>
</dbReference>
<gene>
    <name evidence="6" type="ORF">J2W36_000139</name>
</gene>
<dbReference type="GO" id="GO:0003677">
    <property type="term" value="F:DNA binding"/>
    <property type="evidence" value="ECO:0007669"/>
    <property type="project" value="UniProtKB-KW"/>
</dbReference>
<reference evidence="6 7" key="1">
    <citation type="submission" date="2023-07" db="EMBL/GenBank/DDBJ databases">
        <title>Sorghum-associated microbial communities from plants grown in Nebraska, USA.</title>
        <authorList>
            <person name="Schachtman D."/>
        </authorList>
    </citation>
    <scope>NUCLEOTIDE SEQUENCE [LARGE SCALE GENOMIC DNA]</scope>
    <source>
        <strain evidence="6 7">DS1607</strain>
    </source>
</reference>
<keyword evidence="2" id="KW-0805">Transcription regulation</keyword>
<comment type="caution">
    <text evidence="6">The sequence shown here is derived from an EMBL/GenBank/DDBJ whole genome shotgun (WGS) entry which is preliminary data.</text>
</comment>
<evidence type="ECO:0000256" key="2">
    <source>
        <dbReference type="ARBA" id="ARBA00023015"/>
    </source>
</evidence>
<dbReference type="Pfam" id="PF00126">
    <property type="entry name" value="HTH_1"/>
    <property type="match status" value="1"/>
</dbReference>
<dbReference type="PROSITE" id="PS50931">
    <property type="entry name" value="HTH_LYSR"/>
    <property type="match status" value="1"/>
</dbReference>
<dbReference type="RefSeq" id="WP_307687729.1">
    <property type="nucleotide sequence ID" value="NZ_JAUSRO010000001.1"/>
</dbReference>
<sequence length="312" mass="34664">MSERLDGIEVFVAVVETGNFSAAADKLKLTRSAVGKSVARLEARLDTRLFHRTTRSHRLTEPGQSYYERCRRALDELTAAGEALEAGRQAPMGRVRLTMPIIIGRPLITPLLFELGERHAQLTFDISYSDRRVDLIEEGIDLAIRSGVLDDSTTLAARPLGRQVMAVYAAPGYLAEHPRPASFDELVKQRESHRFVGYARGGWRQPWSFASAEENAAIVLPLDIESRFVFDSHDVVMDATIAGWGLARLPVWMAARDVAAGRLVRVFEEALPFGYELNAVWPRMRTLPMKVRVVIDLLAERMPGLLAAGSAP</sequence>
<dbReference type="PANTHER" id="PTHR30537">
    <property type="entry name" value="HTH-TYPE TRANSCRIPTIONAL REGULATOR"/>
    <property type="match status" value="1"/>
</dbReference>
<evidence type="ECO:0000259" key="5">
    <source>
        <dbReference type="PROSITE" id="PS50931"/>
    </source>
</evidence>
<name>A0ABT9S0M8_9BURK</name>
<protein>
    <submittedName>
        <fullName evidence="6">DNA-binding transcriptional LysR family regulator</fullName>
    </submittedName>
</protein>
<feature type="domain" description="HTH lysR-type" evidence="5">
    <location>
        <begin position="1"/>
        <end position="60"/>
    </location>
</feature>
<dbReference type="Pfam" id="PF03466">
    <property type="entry name" value="LysR_substrate"/>
    <property type="match status" value="1"/>
</dbReference>
<dbReference type="InterPro" id="IPR000847">
    <property type="entry name" value="LysR_HTH_N"/>
</dbReference>
<dbReference type="SUPFAM" id="SSF53850">
    <property type="entry name" value="Periplasmic binding protein-like II"/>
    <property type="match status" value="1"/>
</dbReference>
<evidence type="ECO:0000256" key="3">
    <source>
        <dbReference type="ARBA" id="ARBA00023125"/>
    </source>
</evidence>
<evidence type="ECO:0000313" key="6">
    <source>
        <dbReference type="EMBL" id="MDP9897906.1"/>
    </source>
</evidence>
<dbReference type="InterPro" id="IPR036388">
    <property type="entry name" value="WH-like_DNA-bd_sf"/>
</dbReference>
<evidence type="ECO:0000313" key="7">
    <source>
        <dbReference type="Proteomes" id="UP001226867"/>
    </source>
</evidence>
<evidence type="ECO:0000256" key="1">
    <source>
        <dbReference type="ARBA" id="ARBA00009437"/>
    </source>
</evidence>
<dbReference type="PANTHER" id="PTHR30537:SF5">
    <property type="entry name" value="HTH-TYPE TRANSCRIPTIONAL ACTIVATOR TTDR-RELATED"/>
    <property type="match status" value="1"/>
</dbReference>
<dbReference type="InterPro" id="IPR005119">
    <property type="entry name" value="LysR_subst-bd"/>
</dbReference>
<proteinExistence type="inferred from homology"/>
<accession>A0ABT9S0M8</accession>
<dbReference type="InterPro" id="IPR036390">
    <property type="entry name" value="WH_DNA-bd_sf"/>
</dbReference>
<dbReference type="EMBL" id="JAUSRO010000001">
    <property type="protein sequence ID" value="MDP9897906.1"/>
    <property type="molecule type" value="Genomic_DNA"/>
</dbReference>
<keyword evidence="3 6" id="KW-0238">DNA-binding</keyword>
<keyword evidence="4" id="KW-0804">Transcription</keyword>
<evidence type="ECO:0000256" key="4">
    <source>
        <dbReference type="ARBA" id="ARBA00023163"/>
    </source>
</evidence>
<organism evidence="6 7">
    <name type="scientific">Variovorax ginsengisoli</name>
    <dbReference type="NCBI Taxonomy" id="363844"/>
    <lineage>
        <taxon>Bacteria</taxon>
        <taxon>Pseudomonadati</taxon>
        <taxon>Pseudomonadota</taxon>
        <taxon>Betaproteobacteria</taxon>
        <taxon>Burkholderiales</taxon>
        <taxon>Comamonadaceae</taxon>
        <taxon>Variovorax</taxon>
    </lineage>
</organism>
<dbReference type="SUPFAM" id="SSF46785">
    <property type="entry name" value="Winged helix' DNA-binding domain"/>
    <property type="match status" value="1"/>
</dbReference>
<comment type="similarity">
    <text evidence="1">Belongs to the LysR transcriptional regulatory family.</text>
</comment>